<dbReference type="CDD" id="cd00609">
    <property type="entry name" value="AAT_like"/>
    <property type="match status" value="1"/>
</dbReference>
<sequence length="503" mass="55746">MPVPYTDHSSARSFATPSPLKATKNNDVGVQNGISSTFSKARADPALLKVENGLKGQYVDLPLEVLPDDFYDQFLSDSAKRRKPSQLRFLQPLEKTPGVISLLAGKPNPTTFPITSLSFQTRSPLNPAESKTIKLEGNALNQGLQYNLTSGLPEMVSWITGLQERSHGRKPSEGWRVSMGVGSQDVIQKCISALLNEGDSVFVETPAYPGIVPLFQSMNINIIEIPTDSKGLRPGAMEQVLDNWDPSMPKPKLLYTIPVGSNPTGFTATTKRRLDVLSLARKHNFLILEDDPYYYLYYGQAARPPSYFTLESYERSAPAGRVIRFDSLSKIISSGFRLGFVTGPLKILKCIDMQTAISNLQPPSFSQAVCLAILQSWGYEGFYAHTANVAAFYKERRDIFVAAMERHLTGLAQWTVPEAGMFIWFRLLIPPAQNCDEPDSDQLIRTKAFEAGVLALPGVVAFPLERVNSYVRVSFSLVSAEDMDEACRRLAGVVREAQQELFF</sequence>
<accession>A0A164TNK0</accession>
<dbReference type="PANTHER" id="PTHR42790">
    <property type="entry name" value="AMINOTRANSFERASE"/>
    <property type="match status" value="1"/>
</dbReference>
<dbReference type="InterPro" id="IPR050859">
    <property type="entry name" value="Class-I_PLP-dep_aminotransf"/>
</dbReference>
<protein>
    <submittedName>
        <fullName evidence="8">PLP-dependent transferase</fullName>
    </submittedName>
</protein>
<dbReference type="InterPro" id="IPR004839">
    <property type="entry name" value="Aminotransferase_I/II_large"/>
</dbReference>
<evidence type="ECO:0000256" key="1">
    <source>
        <dbReference type="ARBA" id="ARBA00001933"/>
    </source>
</evidence>
<keyword evidence="9" id="KW-1185">Reference proteome</keyword>
<dbReference type="OrthoDB" id="691673at2759"/>
<dbReference type="STRING" id="1314777.A0A164TNK0"/>
<name>A0A164TNK0_9AGAM</name>
<feature type="domain" description="Aminotransferase class I/classII large" evidence="7">
    <location>
        <begin position="146"/>
        <end position="490"/>
    </location>
</feature>
<dbReference type="PANTHER" id="PTHR42790:SF19">
    <property type="entry name" value="KYNURENINE_ALPHA-AMINOADIPATE AMINOTRANSFERASE, MITOCHONDRIAL"/>
    <property type="match status" value="1"/>
</dbReference>
<evidence type="ECO:0000259" key="7">
    <source>
        <dbReference type="Pfam" id="PF00155"/>
    </source>
</evidence>
<keyword evidence="3" id="KW-0032">Aminotransferase</keyword>
<dbReference type="GO" id="GO:0030170">
    <property type="term" value="F:pyridoxal phosphate binding"/>
    <property type="evidence" value="ECO:0007669"/>
    <property type="project" value="InterPro"/>
</dbReference>
<evidence type="ECO:0000256" key="2">
    <source>
        <dbReference type="ARBA" id="ARBA00007441"/>
    </source>
</evidence>
<dbReference type="AlphaFoldDB" id="A0A164TNK0"/>
<dbReference type="GO" id="GO:0008483">
    <property type="term" value="F:transaminase activity"/>
    <property type="evidence" value="ECO:0007669"/>
    <property type="project" value="UniProtKB-KW"/>
</dbReference>
<keyword evidence="4 8" id="KW-0808">Transferase</keyword>
<dbReference type="InterPro" id="IPR015424">
    <property type="entry name" value="PyrdxlP-dep_Trfase"/>
</dbReference>
<evidence type="ECO:0000313" key="8">
    <source>
        <dbReference type="EMBL" id="KZS92518.1"/>
    </source>
</evidence>
<reference evidence="8 9" key="1">
    <citation type="journal article" date="2016" name="Mol. Biol. Evol.">
        <title>Comparative Genomics of Early-Diverging Mushroom-Forming Fungi Provides Insights into the Origins of Lignocellulose Decay Capabilities.</title>
        <authorList>
            <person name="Nagy L.G."/>
            <person name="Riley R."/>
            <person name="Tritt A."/>
            <person name="Adam C."/>
            <person name="Daum C."/>
            <person name="Floudas D."/>
            <person name="Sun H."/>
            <person name="Yadav J.S."/>
            <person name="Pangilinan J."/>
            <person name="Larsson K.H."/>
            <person name="Matsuura K."/>
            <person name="Barry K."/>
            <person name="Labutti K."/>
            <person name="Kuo R."/>
            <person name="Ohm R.A."/>
            <person name="Bhattacharya S.S."/>
            <person name="Shirouzu T."/>
            <person name="Yoshinaga Y."/>
            <person name="Martin F.M."/>
            <person name="Grigoriev I.V."/>
            <person name="Hibbett D.S."/>
        </authorList>
    </citation>
    <scope>NUCLEOTIDE SEQUENCE [LARGE SCALE GENOMIC DNA]</scope>
    <source>
        <strain evidence="8 9">HHB9708</strain>
    </source>
</reference>
<comment type="similarity">
    <text evidence="2">Belongs to the class-I pyridoxal-phosphate-dependent aminotransferase family.</text>
</comment>
<comment type="cofactor">
    <cofactor evidence="1">
        <name>pyridoxal 5'-phosphate</name>
        <dbReference type="ChEBI" id="CHEBI:597326"/>
    </cofactor>
</comment>
<dbReference type="InterPro" id="IPR015421">
    <property type="entry name" value="PyrdxlP-dep_Trfase_major"/>
</dbReference>
<dbReference type="Pfam" id="PF00155">
    <property type="entry name" value="Aminotran_1_2"/>
    <property type="match status" value="1"/>
</dbReference>
<evidence type="ECO:0000256" key="6">
    <source>
        <dbReference type="SAM" id="MobiDB-lite"/>
    </source>
</evidence>
<dbReference type="Proteomes" id="UP000076722">
    <property type="component" value="Unassembled WGS sequence"/>
</dbReference>
<dbReference type="GO" id="GO:1901605">
    <property type="term" value="P:alpha-amino acid metabolic process"/>
    <property type="evidence" value="ECO:0007669"/>
    <property type="project" value="TreeGrafter"/>
</dbReference>
<evidence type="ECO:0000256" key="3">
    <source>
        <dbReference type="ARBA" id="ARBA00022576"/>
    </source>
</evidence>
<gene>
    <name evidence="8" type="ORF">SISNIDRAFT_455739</name>
</gene>
<evidence type="ECO:0000256" key="5">
    <source>
        <dbReference type="ARBA" id="ARBA00022898"/>
    </source>
</evidence>
<dbReference type="EMBL" id="KV419410">
    <property type="protein sequence ID" value="KZS92518.1"/>
    <property type="molecule type" value="Genomic_DNA"/>
</dbReference>
<feature type="region of interest" description="Disordered" evidence="6">
    <location>
        <begin position="1"/>
        <end position="28"/>
    </location>
</feature>
<evidence type="ECO:0000313" key="9">
    <source>
        <dbReference type="Proteomes" id="UP000076722"/>
    </source>
</evidence>
<organism evidence="8 9">
    <name type="scientific">Sistotremastrum niveocremeum HHB9708</name>
    <dbReference type="NCBI Taxonomy" id="1314777"/>
    <lineage>
        <taxon>Eukaryota</taxon>
        <taxon>Fungi</taxon>
        <taxon>Dikarya</taxon>
        <taxon>Basidiomycota</taxon>
        <taxon>Agaricomycotina</taxon>
        <taxon>Agaricomycetes</taxon>
        <taxon>Sistotremastrales</taxon>
        <taxon>Sistotremastraceae</taxon>
        <taxon>Sertulicium</taxon>
        <taxon>Sertulicium niveocremeum</taxon>
    </lineage>
</organism>
<evidence type="ECO:0000256" key="4">
    <source>
        <dbReference type="ARBA" id="ARBA00022679"/>
    </source>
</evidence>
<keyword evidence="5" id="KW-0663">Pyridoxal phosphate</keyword>
<dbReference type="Gene3D" id="3.40.640.10">
    <property type="entry name" value="Type I PLP-dependent aspartate aminotransferase-like (Major domain)"/>
    <property type="match status" value="1"/>
</dbReference>
<proteinExistence type="inferred from homology"/>
<feature type="compositionally biased region" description="Polar residues" evidence="6">
    <location>
        <begin position="7"/>
        <end position="16"/>
    </location>
</feature>
<dbReference type="SUPFAM" id="SSF53383">
    <property type="entry name" value="PLP-dependent transferases"/>
    <property type="match status" value="1"/>
</dbReference>